<feature type="domain" description="HMG" evidence="2">
    <location>
        <begin position="131"/>
        <end position="259"/>
    </location>
</feature>
<dbReference type="PANTHER" id="PTHR34305:SF1">
    <property type="entry name" value="SWIM-TYPE DOMAIN-CONTAINING PROTEIN"/>
    <property type="match status" value="1"/>
</dbReference>
<accession>A0AAD5YRV9</accession>
<name>A0AAD5YRV9_9AGAR</name>
<dbReference type="PANTHER" id="PTHR34305">
    <property type="entry name" value="EXPRESSED PROTEIN"/>
    <property type="match status" value="1"/>
</dbReference>
<feature type="compositionally biased region" description="Polar residues" evidence="1">
    <location>
        <begin position="349"/>
        <end position="360"/>
    </location>
</feature>
<evidence type="ECO:0000259" key="2">
    <source>
        <dbReference type="Pfam" id="PF18717"/>
    </source>
</evidence>
<dbReference type="EMBL" id="JANIEX010000682">
    <property type="protein sequence ID" value="KAJ3564212.1"/>
    <property type="molecule type" value="Genomic_DNA"/>
</dbReference>
<gene>
    <name evidence="3" type="ORF">NP233_g8445</name>
</gene>
<evidence type="ECO:0000313" key="3">
    <source>
        <dbReference type="EMBL" id="KAJ3564212.1"/>
    </source>
</evidence>
<dbReference type="InterPro" id="IPR040648">
    <property type="entry name" value="HMGXB3_CxC4"/>
</dbReference>
<feature type="region of interest" description="Disordered" evidence="1">
    <location>
        <begin position="349"/>
        <end position="374"/>
    </location>
</feature>
<keyword evidence="4" id="KW-1185">Reference proteome</keyword>
<sequence length="683" mass="77699">MINEGIYRFHFSVATTSLNPANCALVLYKGSDTGIGEWTCSKDSKVQVQRSGYCEHIKTACADLYRRLGIDSTGELHPSLNDADSESPVRKFSEELAVSHLPVHVPMWASISSDRIDYDRPGPVRFLESGTEFKLQASSSCPCSSGNRTFFRHSQPTVFDQATVFTLFDTFPCTLELQPCPTCPSQRRQFIGPDLREYGIFNLNNSTLVSHDLLDDYTNAYTLSETPFDSWVESVNRRYEVLGKRFMGKDLFRSCWFAYVRLQQFTNDFACPECGDYPENVIWDGVTLSFGRKHLLDCLSPPTVIIDDAPRRPDIKYFPKQQLFPDRDLRKLIRRTIKMEPLDILLKQSASEPASQASTSAHRKQGARRAQGPEDIADRLRDHFNAMDVLMGTLSDINQGLATLFTRHYGATAYKLGKEVPDVIRRFFHQISAEESVMQLINREGNKALKAFSLSPLPVTASSLIGIPHVYELLNYDHCLRALDSHHTNDSELYSPEIIAICTWLHSRADEVLSQLLQQAVPLDPLKISSRHNNWEQTGCYYSMPQIRDRPFYLKLIHDQQKDDGEDRGGKCSKAANDMALCGKYYATYGQKRLTGGLMVVWCSHSISYGFHCIPKSEGRNDVFSALVTRWPKAPKRIIYDFACALGPYCLLREPDFFADTHFMIDNFHARDHTNLRHQHQCS</sequence>
<dbReference type="AlphaFoldDB" id="A0AAD5YRV9"/>
<protein>
    <recommendedName>
        <fullName evidence="2">HMG domain-containing protein</fullName>
    </recommendedName>
</protein>
<reference evidence="3" key="1">
    <citation type="submission" date="2022-07" db="EMBL/GenBank/DDBJ databases">
        <title>Genome Sequence of Leucocoprinus birnbaumii.</title>
        <authorList>
            <person name="Buettner E."/>
        </authorList>
    </citation>
    <scope>NUCLEOTIDE SEQUENCE</scope>
    <source>
        <strain evidence="3">VT141</strain>
    </source>
</reference>
<dbReference type="Proteomes" id="UP001213000">
    <property type="component" value="Unassembled WGS sequence"/>
</dbReference>
<proteinExistence type="predicted"/>
<evidence type="ECO:0000313" key="4">
    <source>
        <dbReference type="Proteomes" id="UP001213000"/>
    </source>
</evidence>
<dbReference type="Pfam" id="PF18717">
    <property type="entry name" value="CxC4"/>
    <property type="match status" value="1"/>
</dbReference>
<comment type="caution">
    <text evidence="3">The sequence shown here is derived from an EMBL/GenBank/DDBJ whole genome shotgun (WGS) entry which is preliminary data.</text>
</comment>
<organism evidence="3 4">
    <name type="scientific">Leucocoprinus birnbaumii</name>
    <dbReference type="NCBI Taxonomy" id="56174"/>
    <lineage>
        <taxon>Eukaryota</taxon>
        <taxon>Fungi</taxon>
        <taxon>Dikarya</taxon>
        <taxon>Basidiomycota</taxon>
        <taxon>Agaricomycotina</taxon>
        <taxon>Agaricomycetes</taxon>
        <taxon>Agaricomycetidae</taxon>
        <taxon>Agaricales</taxon>
        <taxon>Agaricineae</taxon>
        <taxon>Agaricaceae</taxon>
        <taxon>Leucocoprinus</taxon>
    </lineage>
</organism>
<evidence type="ECO:0000256" key="1">
    <source>
        <dbReference type="SAM" id="MobiDB-lite"/>
    </source>
</evidence>